<dbReference type="Pfam" id="PF10021">
    <property type="entry name" value="PARG_cat_microb"/>
    <property type="match status" value="1"/>
</dbReference>
<dbReference type="AlphaFoldDB" id="A0A0C3B5Y8"/>
<reference evidence="3" key="2">
    <citation type="submission" date="2015-01" db="EMBL/GenBank/DDBJ databases">
        <title>Evolutionary Origins and Diversification of the Mycorrhizal Mutualists.</title>
        <authorList>
            <consortium name="DOE Joint Genome Institute"/>
            <consortium name="Mycorrhizal Genomics Consortium"/>
            <person name="Kohler A."/>
            <person name="Kuo A."/>
            <person name="Nagy L.G."/>
            <person name="Floudas D."/>
            <person name="Copeland A."/>
            <person name="Barry K.W."/>
            <person name="Cichocki N."/>
            <person name="Veneault-Fourrey C."/>
            <person name="LaButti K."/>
            <person name="Lindquist E.A."/>
            <person name="Lipzen A."/>
            <person name="Lundell T."/>
            <person name="Morin E."/>
            <person name="Murat C."/>
            <person name="Riley R."/>
            <person name="Ohm R."/>
            <person name="Sun H."/>
            <person name="Tunlid A."/>
            <person name="Henrissat B."/>
            <person name="Grigoriev I.V."/>
            <person name="Hibbett D.S."/>
            <person name="Martin F."/>
        </authorList>
    </citation>
    <scope>NUCLEOTIDE SEQUENCE [LARGE SCALE GENOMIC DNA]</scope>
    <source>
        <strain evidence="3">MAFF 305830</strain>
    </source>
</reference>
<dbReference type="NCBIfam" id="TIGR02452">
    <property type="entry name" value="TIGR02452 family protein"/>
    <property type="match status" value="1"/>
</dbReference>
<sequence>PKTSSSSYSSKSAPTTDERDHLRQLARNTLASIDRGGYLAPSGRYINIRTSIDECLQGTLFYPPNAFDKWKTQRPHGRAKYVTEFRVREVTTVQAAQELATEAQTFAAESSWGPPAPIGILNFASATKPGGGFKNGAKAQEESIARVSSLYASLTTPTGLQFYKKDVRSQEGATYSHSMVYSPQVIVFSTDDGITLESPYEISVVTSPAVNAGVVREQNMHQDEGKVERAIARIMKERMGRILALFEDRGDKWLVLGSYGTGVFRNPVETVAGIWAELLLRDDSRFSGVFERIDFAIVGRDTYERFLATF</sequence>
<gene>
    <name evidence="2" type="ORF">M408DRAFT_32697</name>
</gene>
<evidence type="ECO:0000313" key="3">
    <source>
        <dbReference type="Proteomes" id="UP000054097"/>
    </source>
</evidence>
<dbReference type="InterPro" id="IPR043472">
    <property type="entry name" value="Macro_dom-like"/>
</dbReference>
<dbReference type="InterPro" id="IPR012664">
    <property type="entry name" value="CHP02452"/>
</dbReference>
<feature type="non-terminal residue" evidence="2">
    <location>
        <position position="310"/>
    </location>
</feature>
<feature type="non-terminal residue" evidence="2">
    <location>
        <position position="1"/>
    </location>
</feature>
<protein>
    <recommendedName>
        <fullName evidence="1">Microbial-type PARG catalytic domain-containing protein</fullName>
    </recommendedName>
</protein>
<reference evidence="2 3" key="1">
    <citation type="submission" date="2014-04" db="EMBL/GenBank/DDBJ databases">
        <authorList>
            <consortium name="DOE Joint Genome Institute"/>
            <person name="Kuo A."/>
            <person name="Zuccaro A."/>
            <person name="Kohler A."/>
            <person name="Nagy L.G."/>
            <person name="Floudas D."/>
            <person name="Copeland A."/>
            <person name="Barry K.W."/>
            <person name="Cichocki N."/>
            <person name="Veneault-Fourrey C."/>
            <person name="LaButti K."/>
            <person name="Lindquist E.A."/>
            <person name="Lipzen A."/>
            <person name="Lundell T."/>
            <person name="Morin E."/>
            <person name="Murat C."/>
            <person name="Sun H."/>
            <person name="Tunlid A."/>
            <person name="Henrissat B."/>
            <person name="Grigoriev I.V."/>
            <person name="Hibbett D.S."/>
            <person name="Martin F."/>
            <person name="Nordberg H.P."/>
            <person name="Cantor M.N."/>
            <person name="Hua S.X."/>
        </authorList>
    </citation>
    <scope>NUCLEOTIDE SEQUENCE [LARGE SCALE GENOMIC DNA]</scope>
    <source>
        <strain evidence="2 3">MAFF 305830</strain>
    </source>
</reference>
<evidence type="ECO:0000313" key="2">
    <source>
        <dbReference type="EMBL" id="KIM26891.1"/>
    </source>
</evidence>
<organism evidence="2 3">
    <name type="scientific">Serendipita vermifera MAFF 305830</name>
    <dbReference type="NCBI Taxonomy" id="933852"/>
    <lineage>
        <taxon>Eukaryota</taxon>
        <taxon>Fungi</taxon>
        <taxon>Dikarya</taxon>
        <taxon>Basidiomycota</taxon>
        <taxon>Agaricomycotina</taxon>
        <taxon>Agaricomycetes</taxon>
        <taxon>Sebacinales</taxon>
        <taxon>Serendipitaceae</taxon>
        <taxon>Serendipita</taxon>
    </lineage>
</organism>
<dbReference type="EMBL" id="KN824302">
    <property type="protein sequence ID" value="KIM26891.1"/>
    <property type="molecule type" value="Genomic_DNA"/>
</dbReference>
<keyword evidence="3" id="KW-1185">Reference proteome</keyword>
<dbReference type="HOGENOM" id="CLU_024412_4_0_1"/>
<proteinExistence type="predicted"/>
<feature type="domain" description="Microbial-type PARG catalytic" evidence="1">
    <location>
        <begin position="26"/>
        <end position="188"/>
    </location>
</feature>
<dbReference type="Gene3D" id="3.40.220.10">
    <property type="entry name" value="Leucine Aminopeptidase, subunit E, domain 1"/>
    <property type="match status" value="1"/>
</dbReference>
<dbReference type="SUPFAM" id="SSF52949">
    <property type="entry name" value="Macro domain-like"/>
    <property type="match status" value="1"/>
</dbReference>
<dbReference type="PIRSF" id="PIRSF014899">
    <property type="entry name" value="UCP014899"/>
    <property type="match status" value="1"/>
</dbReference>
<dbReference type="OrthoDB" id="9985428at2759"/>
<evidence type="ECO:0000259" key="1">
    <source>
        <dbReference type="Pfam" id="PF10021"/>
    </source>
</evidence>
<dbReference type="PANTHER" id="PTHR35596:SF1">
    <property type="entry name" value="MICROBIAL-TYPE PARG CATALYTIC DOMAIN-CONTAINING PROTEIN"/>
    <property type="match status" value="1"/>
</dbReference>
<dbReference type="PANTHER" id="PTHR35596">
    <property type="entry name" value="DUF2263 DOMAIN-CONTAINING PROTEIN"/>
    <property type="match status" value="1"/>
</dbReference>
<accession>A0A0C3B5Y8</accession>
<dbReference type="Proteomes" id="UP000054097">
    <property type="component" value="Unassembled WGS sequence"/>
</dbReference>
<name>A0A0C3B5Y8_SERVB</name>
<dbReference type="InterPro" id="IPR019261">
    <property type="entry name" value="PARG_cat_microbial"/>
</dbReference>
<dbReference type="STRING" id="933852.A0A0C3B5Y8"/>